<feature type="compositionally biased region" description="Basic residues" evidence="1">
    <location>
        <begin position="38"/>
        <end position="52"/>
    </location>
</feature>
<dbReference type="SUPFAM" id="SSF56219">
    <property type="entry name" value="DNase I-like"/>
    <property type="match status" value="1"/>
</dbReference>
<dbReference type="Proteomes" id="UP001205998">
    <property type="component" value="Unassembled WGS sequence"/>
</dbReference>
<dbReference type="AlphaFoldDB" id="A0AAD5ANP9"/>
<sequence>MRITNENFIPDRSRPGLPTTATGTVSQQGTGGNWATVGRRRKRRGGRRLQRRQGKEQCRRVEVRVGTLNVGTMTGKGREVADMMERRKVDMLCVQETKWKGSKARNIGGGFKLFYHGVDGKRNGVGVISKVEVEGMMINVISAYAPQVGCEMEEKERFWSELDEVVDGVPRDERLVIGADFNGHVGEGNRGDEEVNGRYGFKERNVEGQMVVDFAKRMEMAVVNTYFKKKEDHRVTYKSGGRGTQVDYVLCRRCNLKEIGDCKVLAGDSVARQHRMVVCRMVLEAKKKRRRVRTERTIRWWN</sequence>
<protein>
    <recommendedName>
        <fullName evidence="2">Endonuclease/exonuclease/phosphatase domain-containing protein</fullName>
    </recommendedName>
</protein>
<name>A0AAD5ANP9_SILAS</name>
<comment type="caution">
    <text evidence="3">The sequence shown here is derived from an EMBL/GenBank/DDBJ whole genome shotgun (WGS) entry which is preliminary data.</text>
</comment>
<proteinExistence type="predicted"/>
<dbReference type="EMBL" id="MU551666">
    <property type="protein sequence ID" value="KAI5619500.1"/>
    <property type="molecule type" value="Genomic_DNA"/>
</dbReference>
<feature type="compositionally biased region" description="Polar residues" evidence="1">
    <location>
        <begin position="19"/>
        <end position="28"/>
    </location>
</feature>
<dbReference type="PANTHER" id="PTHR23227">
    <property type="entry name" value="BUCENTAUR RELATED"/>
    <property type="match status" value="1"/>
</dbReference>
<dbReference type="GO" id="GO:0003824">
    <property type="term" value="F:catalytic activity"/>
    <property type="evidence" value="ECO:0007669"/>
    <property type="project" value="InterPro"/>
</dbReference>
<feature type="region of interest" description="Disordered" evidence="1">
    <location>
        <begin position="1"/>
        <end position="58"/>
    </location>
</feature>
<feature type="domain" description="Endonuclease/exonuclease/phosphatase" evidence="2">
    <location>
        <begin position="67"/>
        <end position="256"/>
    </location>
</feature>
<reference evidence="3" key="1">
    <citation type="submission" date="2018-07" db="EMBL/GenBank/DDBJ databases">
        <title>Comparative genomics of catfishes provides insights into carnivory and benthic adaptation.</title>
        <authorList>
            <person name="Zhang Y."/>
            <person name="Wang D."/>
            <person name="Peng Z."/>
            <person name="Zheng S."/>
            <person name="Shao F."/>
            <person name="Tao W."/>
        </authorList>
    </citation>
    <scope>NUCLEOTIDE SEQUENCE</scope>
    <source>
        <strain evidence="3">Chongqing</strain>
    </source>
</reference>
<evidence type="ECO:0000313" key="3">
    <source>
        <dbReference type="EMBL" id="KAI5619500.1"/>
    </source>
</evidence>
<evidence type="ECO:0000256" key="1">
    <source>
        <dbReference type="SAM" id="MobiDB-lite"/>
    </source>
</evidence>
<keyword evidence="4" id="KW-1185">Reference proteome</keyword>
<accession>A0AAD5ANP9</accession>
<organism evidence="3 4">
    <name type="scientific">Silurus asotus</name>
    <name type="common">Amur catfish</name>
    <name type="synonym">Parasilurus asotus</name>
    <dbReference type="NCBI Taxonomy" id="30991"/>
    <lineage>
        <taxon>Eukaryota</taxon>
        <taxon>Metazoa</taxon>
        <taxon>Chordata</taxon>
        <taxon>Craniata</taxon>
        <taxon>Vertebrata</taxon>
        <taxon>Euteleostomi</taxon>
        <taxon>Actinopterygii</taxon>
        <taxon>Neopterygii</taxon>
        <taxon>Teleostei</taxon>
        <taxon>Ostariophysi</taxon>
        <taxon>Siluriformes</taxon>
        <taxon>Siluridae</taxon>
        <taxon>Silurus</taxon>
    </lineage>
</organism>
<evidence type="ECO:0000313" key="4">
    <source>
        <dbReference type="Proteomes" id="UP001205998"/>
    </source>
</evidence>
<gene>
    <name evidence="3" type="ORF">C0J50_20897</name>
</gene>
<dbReference type="Pfam" id="PF03372">
    <property type="entry name" value="Exo_endo_phos"/>
    <property type="match status" value="1"/>
</dbReference>
<dbReference type="Gene3D" id="3.60.10.10">
    <property type="entry name" value="Endonuclease/exonuclease/phosphatase"/>
    <property type="match status" value="1"/>
</dbReference>
<dbReference type="CDD" id="cd09076">
    <property type="entry name" value="L1-EN"/>
    <property type="match status" value="1"/>
</dbReference>
<dbReference type="InterPro" id="IPR005135">
    <property type="entry name" value="Endo/exonuclease/phosphatase"/>
</dbReference>
<evidence type="ECO:0000259" key="2">
    <source>
        <dbReference type="Pfam" id="PF03372"/>
    </source>
</evidence>
<dbReference type="PANTHER" id="PTHR23227:SF83">
    <property type="entry name" value="ENDONUCLEASE_EXONUCLEASE_PHOSPHATASE DOMAIN-CONTAINING PROTEIN"/>
    <property type="match status" value="1"/>
</dbReference>
<dbReference type="InterPro" id="IPR027124">
    <property type="entry name" value="Swc5/CFDP1/2"/>
</dbReference>
<dbReference type="InterPro" id="IPR036691">
    <property type="entry name" value="Endo/exonu/phosph_ase_sf"/>
</dbReference>